<dbReference type="InterPro" id="IPR009057">
    <property type="entry name" value="Homeodomain-like_sf"/>
</dbReference>
<organism evidence="6 7">
    <name type="scientific">Massilia arenae</name>
    <dbReference type="NCBI Taxonomy" id="2603288"/>
    <lineage>
        <taxon>Bacteria</taxon>
        <taxon>Pseudomonadati</taxon>
        <taxon>Pseudomonadota</taxon>
        <taxon>Betaproteobacteria</taxon>
        <taxon>Burkholderiales</taxon>
        <taxon>Oxalobacteraceae</taxon>
        <taxon>Telluria group</taxon>
        <taxon>Massilia</taxon>
    </lineage>
</organism>
<sequence>MARAGRPRGFDRDAAVDSAMLLFWERGYERTSLDELRRTMGGAKGLSSASFYAAFGSKEALYREALARYHALHGGMLEILRDRTLAPRMRLERALRASVAVQGDASHPLGCMLTLSAPIDAHAGGEARAVAADGRAFTRAALRDCLQAGVEAGELRPDADLQGLTALFDGFLLGVSIQVRDGVPLAAIEAGVGCALAAWDACAARH</sequence>
<dbReference type="SUPFAM" id="SSF46689">
    <property type="entry name" value="Homeodomain-like"/>
    <property type="match status" value="1"/>
</dbReference>
<dbReference type="Gene3D" id="1.10.357.10">
    <property type="entry name" value="Tetracycline Repressor, domain 2"/>
    <property type="match status" value="1"/>
</dbReference>
<gene>
    <name evidence="6" type="ORF">FVD38_00705</name>
</gene>
<comment type="caution">
    <text evidence="6">The sequence shown here is derived from an EMBL/GenBank/DDBJ whole genome shotgun (WGS) entry which is preliminary data.</text>
</comment>
<keyword evidence="2" id="KW-0238">DNA-binding</keyword>
<dbReference type="InterPro" id="IPR001647">
    <property type="entry name" value="HTH_TetR"/>
</dbReference>
<keyword evidence="1" id="KW-0805">Transcription regulation</keyword>
<keyword evidence="7" id="KW-1185">Reference proteome</keyword>
<evidence type="ECO:0000259" key="5">
    <source>
        <dbReference type="Pfam" id="PF16925"/>
    </source>
</evidence>
<dbReference type="RefSeq" id="WP_147933075.1">
    <property type="nucleotide sequence ID" value="NZ_VPFD01000001.1"/>
</dbReference>
<feature type="domain" description="Tetracyclin repressor-like C-terminal" evidence="5">
    <location>
        <begin position="90"/>
        <end position="176"/>
    </location>
</feature>
<dbReference type="GO" id="GO:0003677">
    <property type="term" value="F:DNA binding"/>
    <property type="evidence" value="ECO:0007669"/>
    <property type="project" value="UniProtKB-KW"/>
</dbReference>
<dbReference type="Pfam" id="PF00440">
    <property type="entry name" value="TetR_N"/>
    <property type="match status" value="1"/>
</dbReference>
<dbReference type="InterPro" id="IPR011075">
    <property type="entry name" value="TetR_C"/>
</dbReference>
<reference evidence="6 7" key="1">
    <citation type="submission" date="2019-08" db="EMBL/GenBank/DDBJ databases">
        <title>Massilia golmudensis sp. nov., isolated from sand in the Qinghai-Tibetan Plateau.</title>
        <authorList>
            <person name="Zhang B."/>
        </authorList>
    </citation>
    <scope>NUCLEOTIDE SEQUENCE [LARGE SCALE GENOMIC DNA]</scope>
    <source>
        <strain evidence="6 7">GEM5</strain>
    </source>
</reference>
<dbReference type="InterPro" id="IPR036271">
    <property type="entry name" value="Tet_transcr_reg_TetR-rel_C_sf"/>
</dbReference>
<evidence type="ECO:0000313" key="7">
    <source>
        <dbReference type="Proteomes" id="UP000321413"/>
    </source>
</evidence>
<evidence type="ECO:0000259" key="4">
    <source>
        <dbReference type="Pfam" id="PF00440"/>
    </source>
</evidence>
<keyword evidence="3" id="KW-0804">Transcription</keyword>
<evidence type="ECO:0000256" key="2">
    <source>
        <dbReference type="ARBA" id="ARBA00023125"/>
    </source>
</evidence>
<evidence type="ECO:0000256" key="3">
    <source>
        <dbReference type="ARBA" id="ARBA00023163"/>
    </source>
</evidence>
<name>A0A5C7G8C6_9BURK</name>
<dbReference type="Gene3D" id="1.10.10.60">
    <property type="entry name" value="Homeodomain-like"/>
    <property type="match status" value="1"/>
</dbReference>
<feature type="domain" description="HTH tetR-type" evidence="4">
    <location>
        <begin position="16"/>
        <end position="65"/>
    </location>
</feature>
<dbReference type="AlphaFoldDB" id="A0A5C7G8C6"/>
<dbReference type="EMBL" id="VPFD01000001">
    <property type="protein sequence ID" value="TXG02286.1"/>
    <property type="molecule type" value="Genomic_DNA"/>
</dbReference>
<dbReference type="Proteomes" id="UP000321413">
    <property type="component" value="Unassembled WGS sequence"/>
</dbReference>
<dbReference type="PANTHER" id="PTHR47506:SF1">
    <property type="entry name" value="HTH-TYPE TRANSCRIPTIONAL REGULATOR YJDC"/>
    <property type="match status" value="1"/>
</dbReference>
<dbReference type="SUPFAM" id="SSF48498">
    <property type="entry name" value="Tetracyclin repressor-like, C-terminal domain"/>
    <property type="match status" value="1"/>
</dbReference>
<dbReference type="Pfam" id="PF16925">
    <property type="entry name" value="TetR_C_13"/>
    <property type="match status" value="1"/>
</dbReference>
<accession>A0A5C7G8C6</accession>
<protein>
    <submittedName>
        <fullName evidence="6">TetR/AcrR family transcriptional regulator</fullName>
    </submittedName>
</protein>
<proteinExistence type="predicted"/>
<dbReference type="PANTHER" id="PTHR47506">
    <property type="entry name" value="TRANSCRIPTIONAL REGULATORY PROTEIN"/>
    <property type="match status" value="1"/>
</dbReference>
<evidence type="ECO:0000313" key="6">
    <source>
        <dbReference type="EMBL" id="TXG02286.1"/>
    </source>
</evidence>
<evidence type="ECO:0000256" key="1">
    <source>
        <dbReference type="ARBA" id="ARBA00023015"/>
    </source>
</evidence>